<organism evidence="3 4">
    <name type="scientific">Oedothorax gibbosus</name>
    <dbReference type="NCBI Taxonomy" id="931172"/>
    <lineage>
        <taxon>Eukaryota</taxon>
        <taxon>Metazoa</taxon>
        <taxon>Ecdysozoa</taxon>
        <taxon>Arthropoda</taxon>
        <taxon>Chelicerata</taxon>
        <taxon>Arachnida</taxon>
        <taxon>Araneae</taxon>
        <taxon>Araneomorphae</taxon>
        <taxon>Entelegynae</taxon>
        <taxon>Araneoidea</taxon>
        <taxon>Linyphiidae</taxon>
        <taxon>Erigoninae</taxon>
        <taxon>Oedothorax</taxon>
    </lineage>
</organism>
<evidence type="ECO:0000313" key="3">
    <source>
        <dbReference type="EMBL" id="KAG8196573.1"/>
    </source>
</evidence>
<feature type="compositionally biased region" description="Basic residues" evidence="1">
    <location>
        <begin position="183"/>
        <end position="192"/>
    </location>
</feature>
<feature type="region of interest" description="Disordered" evidence="1">
    <location>
        <begin position="149"/>
        <end position="247"/>
    </location>
</feature>
<feature type="region of interest" description="Disordered" evidence="1">
    <location>
        <begin position="280"/>
        <end position="313"/>
    </location>
</feature>
<gene>
    <name evidence="3" type="ORF">JTE90_003586</name>
</gene>
<comment type="caution">
    <text evidence="3">The sequence shown here is derived from an EMBL/GenBank/DDBJ whole genome shotgun (WGS) entry which is preliminary data.</text>
</comment>
<keyword evidence="2" id="KW-1133">Transmembrane helix</keyword>
<proteinExistence type="predicted"/>
<name>A0AAV6VK77_9ARAC</name>
<dbReference type="Proteomes" id="UP000827092">
    <property type="component" value="Unassembled WGS sequence"/>
</dbReference>
<keyword evidence="2" id="KW-0812">Transmembrane</keyword>
<feature type="compositionally biased region" description="Basic and acidic residues" evidence="1">
    <location>
        <begin position="172"/>
        <end position="182"/>
    </location>
</feature>
<keyword evidence="2" id="KW-0472">Membrane</keyword>
<dbReference type="AlphaFoldDB" id="A0AAV6VK77"/>
<evidence type="ECO:0000313" key="4">
    <source>
        <dbReference type="Proteomes" id="UP000827092"/>
    </source>
</evidence>
<keyword evidence="4" id="KW-1185">Reference proteome</keyword>
<sequence>MVHITDFLRILQRNCGCILISLALLSKPFASSQHQKSFSHHQSNSKSQIPWNILLDPNYTSHKKTSPLNHTFQPPYRHEGPPSDIFYANPHPGYKLVQEPAPQPPQYSYQYVPQMNNAFSMSEAKPNRVEYNSFSDSTLSRPVEKVMFPSNAQFQTKRPAVQKKQTSRPLTNHKETDSNTKRNEKKKNKKRKPSDYYESDEDDYPESLYDYDYPSPNERPPYNPPKKKTPYTKHKGDPLGLLPSASDPNGFFSKAKDILKGASFGRPSYSASSPDYYSQYPPYKQYGDPEQSYYSDDGYVPPGNSDYPPKTSYYGSPGYDYEGPIDPSSYGGIYPDKRKGSKYGPLAFALGLLPLGLLFASLVPTVVTIPVTTAVATGRRRKRSVEIINPALNIISSYGVSALEDPSCLNRIFCEVVRGGQKDTSSVVQKFYYKMAFVLDEKIAEFAGIKGLIAAVRNNKCDDFVCLSNHKMTAESHLSNSTTVKI</sequence>
<evidence type="ECO:0000256" key="2">
    <source>
        <dbReference type="SAM" id="Phobius"/>
    </source>
</evidence>
<reference evidence="3 4" key="1">
    <citation type="journal article" date="2022" name="Nat. Ecol. Evol.">
        <title>A masculinizing supergene underlies an exaggerated male reproductive morph in a spider.</title>
        <authorList>
            <person name="Hendrickx F."/>
            <person name="De Corte Z."/>
            <person name="Sonet G."/>
            <person name="Van Belleghem S.M."/>
            <person name="Kostlbacher S."/>
            <person name="Vangestel C."/>
        </authorList>
    </citation>
    <scope>NUCLEOTIDE SEQUENCE [LARGE SCALE GENOMIC DNA]</scope>
    <source>
        <strain evidence="3">W744_W776</strain>
    </source>
</reference>
<feature type="compositionally biased region" description="Low complexity" evidence="1">
    <location>
        <begin position="206"/>
        <end position="216"/>
    </location>
</feature>
<feature type="transmembrane region" description="Helical" evidence="2">
    <location>
        <begin position="346"/>
        <end position="376"/>
    </location>
</feature>
<protein>
    <submittedName>
        <fullName evidence="3">Uncharacterized protein</fullName>
    </submittedName>
</protein>
<evidence type="ECO:0000256" key="1">
    <source>
        <dbReference type="SAM" id="MobiDB-lite"/>
    </source>
</evidence>
<accession>A0AAV6VK77</accession>
<dbReference type="EMBL" id="JAFNEN010000068">
    <property type="protein sequence ID" value="KAG8196573.1"/>
    <property type="molecule type" value="Genomic_DNA"/>
</dbReference>